<proteinExistence type="predicted"/>
<feature type="domain" description="Replication-associated protein ORF2/G2P" evidence="2">
    <location>
        <begin position="144"/>
        <end position="268"/>
    </location>
</feature>
<organism evidence="3">
    <name type="scientific">Ralstonia syzygii R24</name>
    <dbReference type="NCBI Taxonomy" id="907261"/>
    <lineage>
        <taxon>Bacteria</taxon>
        <taxon>Pseudomonadati</taxon>
        <taxon>Pseudomonadota</taxon>
        <taxon>Betaproteobacteria</taxon>
        <taxon>Burkholderiales</taxon>
        <taxon>Burkholderiaceae</taxon>
        <taxon>Ralstonia</taxon>
        <taxon>Ralstonia solanacearum species complex</taxon>
    </lineage>
</organism>
<protein>
    <recommendedName>
        <fullName evidence="2">Replication-associated protein ORF2/G2P domain-containing protein</fullName>
    </recommendedName>
</protein>
<dbReference type="Pfam" id="PF23343">
    <property type="entry name" value="REP_ORF2-G2P"/>
    <property type="match status" value="1"/>
</dbReference>
<sequence>MLEITIAADNESFNPNSLLPGQSEQVAYLADGVDWDSYSRWSNIWDRAALGVDDPAGLTVATKTIVRCRRWPDGQVEVVGYNVNVHKAGHWHANDPIDPETGMQMIRPKAKRGDSQDREKSVEVSTQRSRRSVRERCKSIGADHMVTATYKENVEDRERVLRDMKEFVRRVNNLEKMGMRKLHYVAVLEKQERGAYHIHMAIHGFKRWKTLFAIWSEIVGKGNGGLYISGPGELAAEDGHITKKAKRNARRRGVHEIAAYLSKYIGKDVEDTELNKKRYFASRGIVVPERQTLGVYTEDFDVAFEAAFRYLVETANLEGMQTYRCPGRSAFWFATSDSRFRMPVVVE</sequence>
<name>G3A3V3_9RALS</name>
<dbReference type="RefSeq" id="WP_197331766.1">
    <property type="nucleotide sequence ID" value="NZ_CP115944.1"/>
</dbReference>
<evidence type="ECO:0000256" key="1">
    <source>
        <dbReference type="SAM" id="MobiDB-lite"/>
    </source>
</evidence>
<feature type="compositionally biased region" description="Basic and acidic residues" evidence="1">
    <location>
        <begin position="111"/>
        <end position="122"/>
    </location>
</feature>
<gene>
    <name evidence="3" type="ORF">RALSY_30311</name>
</gene>
<reference evidence="3" key="1">
    <citation type="journal article" date="2011" name="PLoS ONE">
        <title>Ralstonia syzygii, the Blood Disease Bacterium and some Asian R. solanacearum strains form a single genomic species despite divergent lifestyles.</title>
        <authorList>
            <person name="Remenant B."/>
            <person name="de Cambiaire J.C."/>
            <person name="Cellier G."/>
            <person name="Jacobs J.M."/>
            <person name="Mangenot S."/>
            <person name="Barbe V."/>
            <person name="Lajus A."/>
            <person name="Vallenet D."/>
            <person name="Medigue C."/>
            <person name="Fegan M."/>
            <person name="Allen C."/>
            <person name="Prior P."/>
        </authorList>
    </citation>
    <scope>NUCLEOTIDE SEQUENCE</scope>
    <source>
        <strain evidence="3">R24</strain>
    </source>
</reference>
<dbReference type="EMBL" id="FR854088">
    <property type="protein sequence ID" value="CCA88564.1"/>
    <property type="molecule type" value="Genomic_DNA"/>
</dbReference>
<evidence type="ECO:0000313" key="3">
    <source>
        <dbReference type="EMBL" id="CCA88564.1"/>
    </source>
</evidence>
<evidence type="ECO:0000259" key="2">
    <source>
        <dbReference type="Pfam" id="PF23343"/>
    </source>
</evidence>
<accession>G3A3V3</accession>
<reference evidence="3" key="2">
    <citation type="submission" date="2011-04" db="EMBL/GenBank/DDBJ databases">
        <authorList>
            <person name="Genoscope - CEA"/>
        </authorList>
    </citation>
    <scope>NUCLEOTIDE SEQUENCE</scope>
    <source>
        <strain evidence="3">R24</strain>
    </source>
</reference>
<dbReference type="InterPro" id="IPR056906">
    <property type="entry name" value="ORF2/G2P_dom"/>
</dbReference>
<dbReference type="AlphaFoldDB" id="G3A3V3"/>
<feature type="region of interest" description="Disordered" evidence="1">
    <location>
        <begin position="108"/>
        <end position="134"/>
    </location>
</feature>